<dbReference type="EMBL" id="CP001348">
    <property type="protein sequence ID" value="ACL76802.1"/>
    <property type="molecule type" value="Genomic_DNA"/>
</dbReference>
<keyword evidence="5 8" id="KW-0808">Transferase</keyword>
<comment type="cofactor">
    <cofactor evidence="8">
        <name>Zn(2+)</name>
        <dbReference type="ChEBI" id="CHEBI:29105"/>
    </cofactor>
</comment>
<evidence type="ECO:0000256" key="6">
    <source>
        <dbReference type="ARBA" id="ARBA00022827"/>
    </source>
</evidence>
<evidence type="ECO:0000313" key="10">
    <source>
        <dbReference type="EMBL" id="ACL76802.1"/>
    </source>
</evidence>
<feature type="binding site" evidence="8">
    <location>
        <position position="291"/>
    </location>
    <ligand>
        <name>Zn(2+)</name>
        <dbReference type="ChEBI" id="CHEBI:29105"/>
    </ligand>
</feature>
<dbReference type="GO" id="GO:0046872">
    <property type="term" value="F:metal ion binding"/>
    <property type="evidence" value="ECO:0007669"/>
    <property type="project" value="UniProtKB-KW"/>
</dbReference>
<dbReference type="PANTHER" id="PTHR11103:SF18">
    <property type="entry name" value="SLR1189 PROTEIN"/>
    <property type="match status" value="1"/>
</dbReference>
<dbReference type="UniPathway" id="UPA00193"/>
<comment type="pathway">
    <text evidence="2">One-carbon metabolism; tetrahydrofolate interconversion.</text>
</comment>
<keyword evidence="8" id="KW-0479">Metal-binding</keyword>
<dbReference type="HOGENOM" id="CLU_453272_0_0_9"/>
<evidence type="ECO:0000256" key="8">
    <source>
        <dbReference type="PROSITE-ProRule" id="PRU00333"/>
    </source>
</evidence>
<dbReference type="eggNOG" id="COG0646">
    <property type="taxonomic scope" value="Bacteria"/>
</dbReference>
<evidence type="ECO:0000256" key="4">
    <source>
        <dbReference type="ARBA" id="ARBA00022630"/>
    </source>
</evidence>
<dbReference type="InterPro" id="IPR003726">
    <property type="entry name" value="HCY_dom"/>
</dbReference>
<comment type="cofactor">
    <cofactor evidence="1">
        <name>FAD</name>
        <dbReference type="ChEBI" id="CHEBI:57692"/>
    </cofactor>
</comment>
<evidence type="ECO:0000256" key="3">
    <source>
        <dbReference type="ARBA" id="ARBA00022603"/>
    </source>
</evidence>
<dbReference type="Proteomes" id="UP000001349">
    <property type="component" value="Chromosome"/>
</dbReference>
<evidence type="ECO:0000256" key="2">
    <source>
        <dbReference type="ARBA" id="ARBA00004777"/>
    </source>
</evidence>
<evidence type="ECO:0000256" key="5">
    <source>
        <dbReference type="ARBA" id="ARBA00022679"/>
    </source>
</evidence>
<evidence type="ECO:0000256" key="7">
    <source>
        <dbReference type="ARBA" id="ARBA00023002"/>
    </source>
</evidence>
<dbReference type="Pfam" id="PF02574">
    <property type="entry name" value="S-methyl_trans"/>
    <property type="match status" value="1"/>
</dbReference>
<dbReference type="KEGG" id="cce:Ccel_2474"/>
<dbReference type="STRING" id="394503.Ccel_2474"/>
<reference evidence="10 11" key="1">
    <citation type="submission" date="2009-01" db="EMBL/GenBank/DDBJ databases">
        <title>Complete sequence of Clostridium cellulolyticum H10.</title>
        <authorList>
            <consortium name="US DOE Joint Genome Institute"/>
            <person name="Lucas S."/>
            <person name="Copeland A."/>
            <person name="Lapidus A."/>
            <person name="Glavina del Rio T."/>
            <person name="Dalin E."/>
            <person name="Tice H."/>
            <person name="Bruce D."/>
            <person name="Goodwin L."/>
            <person name="Pitluck S."/>
            <person name="Chertkov O."/>
            <person name="Saunders E."/>
            <person name="Brettin T."/>
            <person name="Detter J.C."/>
            <person name="Han C."/>
            <person name="Larimer F."/>
            <person name="Land M."/>
            <person name="Hauser L."/>
            <person name="Kyrpides N."/>
            <person name="Ivanova N."/>
            <person name="Zhou J."/>
            <person name="Richardson P."/>
        </authorList>
    </citation>
    <scope>NUCLEOTIDE SEQUENCE [LARGE SCALE GENOMIC DNA]</scope>
    <source>
        <strain evidence="11">ATCC 35319 / DSM 5812 / JCM 6584 / H10</strain>
    </source>
</reference>
<feature type="binding site" evidence="8">
    <location>
        <position position="227"/>
    </location>
    <ligand>
        <name>Zn(2+)</name>
        <dbReference type="ChEBI" id="CHEBI:29105"/>
    </ligand>
</feature>
<dbReference type="GO" id="GO:0008168">
    <property type="term" value="F:methyltransferase activity"/>
    <property type="evidence" value="ECO:0007669"/>
    <property type="project" value="UniProtKB-UniRule"/>
</dbReference>
<name>B8I637_RUMCH</name>
<dbReference type="PANTHER" id="PTHR11103">
    <property type="entry name" value="SLR1189 PROTEIN"/>
    <property type="match status" value="1"/>
</dbReference>
<gene>
    <name evidence="10" type="ordered locus">Ccel_2474</name>
</gene>
<protein>
    <submittedName>
        <fullName evidence="10">Methylenetetrahydrofolate reductase</fullName>
    </submittedName>
</protein>
<keyword evidence="4" id="KW-0285">Flavoprotein</keyword>
<sequence length="615" mass="68091">MTALSTKSIIIAMKGGLSTRLIKRKRKGKEDMNIFSNRDYFLFDGAIGTYYSLKYRSNTPCELANINERENIFNIHSEYIQAGVNAIKTNTFSANRFSLGCNQSEVEKIIKSGYDIAVQACSGQEVVVFADIGPIPDEKGINPKEEYIKIVDIFLECGAKNFLFETFANTDILIGVAAYIRLRLPEAVVVTSFAVYPDGYSKEGLFYVDLMDKMYASGLVDAVGLNCISGPAHMYRLIKKADIRGKSIIIMPNSGYPGSERGRTVYSDNSEYYAEKLLDLKNLGVKIFGGCCGTTPKHIAAAAQLLSRNPTKTDAQSKTHIETCNLANENILDKLVKTKKPILVEVDPPFDTNWEYMLRDTLLLKQAGADIITIADSPLAKARAESTIMAAKIQREAVIPVMPHITCRDKNLLGIKASLLGVHIEGIRNVLVITGDPIANIERSRIKGVFSFNSSNLANYIKSLNSNVFCGQEIKIAGALNVNAVNFSAELKKAFTKIENGISCLLTQAIYTKSAVDNLLKAVETLKVPIFAGFMPIVGYKNALFIDNEVPGIDIDNETIEKFRDKSREESEKLGMEITMDILKEIYPHVSGIYLMTPLKRTNVICELIKKIKEI</sequence>
<organism evidence="10 11">
    <name type="scientific">Ruminiclostridium cellulolyticum (strain ATCC 35319 / DSM 5812 / JCM 6584 / H10)</name>
    <name type="common">Clostridium cellulolyticum</name>
    <dbReference type="NCBI Taxonomy" id="394503"/>
    <lineage>
        <taxon>Bacteria</taxon>
        <taxon>Bacillati</taxon>
        <taxon>Bacillota</taxon>
        <taxon>Clostridia</taxon>
        <taxon>Eubacteriales</taxon>
        <taxon>Oscillospiraceae</taxon>
        <taxon>Ruminiclostridium</taxon>
    </lineage>
</organism>
<dbReference type="eggNOG" id="COG0685">
    <property type="taxonomic scope" value="Bacteria"/>
</dbReference>
<dbReference type="Pfam" id="PF02219">
    <property type="entry name" value="MTHFR"/>
    <property type="match status" value="1"/>
</dbReference>
<dbReference type="NCBIfam" id="NF006396">
    <property type="entry name" value="PRK08645.1"/>
    <property type="match status" value="1"/>
</dbReference>
<dbReference type="GO" id="GO:0004489">
    <property type="term" value="F:methylenetetrahydrofolate reductase [NAD(P)H] activity"/>
    <property type="evidence" value="ECO:0007669"/>
    <property type="project" value="InterPro"/>
</dbReference>
<proteinExistence type="predicted"/>
<keyword evidence="6" id="KW-0274">FAD</keyword>
<dbReference type="CDD" id="cd00537">
    <property type="entry name" value="MTHFR"/>
    <property type="match status" value="1"/>
</dbReference>
<dbReference type="Gene3D" id="3.20.20.220">
    <property type="match status" value="1"/>
</dbReference>
<keyword evidence="11" id="KW-1185">Reference proteome</keyword>
<keyword evidence="7" id="KW-0560">Oxidoreductase</keyword>
<evidence type="ECO:0000259" key="9">
    <source>
        <dbReference type="PROSITE" id="PS50970"/>
    </source>
</evidence>
<dbReference type="InterPro" id="IPR036589">
    <property type="entry name" value="HCY_dom_sf"/>
</dbReference>
<feature type="binding site" evidence="8">
    <location>
        <position position="292"/>
    </location>
    <ligand>
        <name>Zn(2+)</name>
        <dbReference type="ChEBI" id="CHEBI:29105"/>
    </ligand>
</feature>
<dbReference type="SUPFAM" id="SSF82282">
    <property type="entry name" value="Homocysteine S-methyltransferase"/>
    <property type="match status" value="1"/>
</dbReference>
<dbReference type="AlphaFoldDB" id="B8I637"/>
<dbReference type="SUPFAM" id="SSF51730">
    <property type="entry name" value="FAD-linked oxidoreductase"/>
    <property type="match status" value="1"/>
</dbReference>
<evidence type="ECO:0000256" key="1">
    <source>
        <dbReference type="ARBA" id="ARBA00001974"/>
    </source>
</evidence>
<dbReference type="GO" id="GO:0032259">
    <property type="term" value="P:methylation"/>
    <property type="evidence" value="ECO:0007669"/>
    <property type="project" value="UniProtKB-KW"/>
</dbReference>
<dbReference type="GO" id="GO:0006555">
    <property type="term" value="P:methionine metabolic process"/>
    <property type="evidence" value="ECO:0007669"/>
    <property type="project" value="InterPro"/>
</dbReference>
<feature type="domain" description="Hcy-binding" evidence="9">
    <location>
        <begin position="29"/>
        <end position="306"/>
    </location>
</feature>
<accession>B8I637</accession>
<dbReference type="GO" id="GO:0035999">
    <property type="term" value="P:tetrahydrofolate interconversion"/>
    <property type="evidence" value="ECO:0007669"/>
    <property type="project" value="UniProtKB-UniPathway"/>
</dbReference>
<keyword evidence="3 8" id="KW-0489">Methyltransferase</keyword>
<dbReference type="InterPro" id="IPR029041">
    <property type="entry name" value="FAD-linked_oxidoreductase-like"/>
</dbReference>
<dbReference type="Gene3D" id="3.20.20.330">
    <property type="entry name" value="Homocysteine-binding-like domain"/>
    <property type="match status" value="1"/>
</dbReference>
<dbReference type="InterPro" id="IPR003171">
    <property type="entry name" value="Mehydrof_redctse-like"/>
</dbReference>
<dbReference type="PROSITE" id="PS50970">
    <property type="entry name" value="HCY"/>
    <property type="match status" value="1"/>
</dbReference>
<keyword evidence="8" id="KW-0862">Zinc</keyword>
<evidence type="ECO:0000313" key="11">
    <source>
        <dbReference type="Proteomes" id="UP000001349"/>
    </source>
</evidence>